<dbReference type="AlphaFoldDB" id="A0A1X7STK3"/>
<accession>A0A1X7STK3</accession>
<evidence type="ECO:0008006" key="3">
    <source>
        <dbReference type="Google" id="ProtNLM"/>
    </source>
</evidence>
<proteinExistence type="predicted"/>
<feature type="region of interest" description="Disordered" evidence="1">
    <location>
        <begin position="84"/>
        <end position="118"/>
    </location>
</feature>
<protein>
    <recommendedName>
        <fullName evidence="3">ZU5 domain-containing protein</fullName>
    </recommendedName>
</protein>
<name>A0A1X7STK3_AMPQE</name>
<sequence length="532" mass="59573">MLPSNTIPVLDTSDTIESRSFYLNHSNCILAKLTRNDSAVSVHITNKNFFGTTLDEGIGAIASSSDSDDTDRQDIVNEFTYRRQLNQDAPSDSGYSSGGCSSTSSVDHHRKCTTPKNTSTHQQTLLCDVIPEESSVTDSALPPEINSLSSQEITASSTTPTVQPAHQLTDVVIADFEKGKATYCPTTKKYHFENGGTNITETDSVYEGQSNPVKNPLNEEFLKIMKSVFGKLTKLQLQANGLIHHCDQSGVTLIVPEGAVEQPATVWFGACLCSDKFNFGDYVPLTPIAWVYITQKLKKPAELYLPHYMDVDKAIGIKAKLLRLTATDDCHFKFQRCDDNQFDIETSVFKLLSPHFCSNCIASTYEIYEEIPKRYLIGKCFKETIDKGYFQVEVEYIFLYFQQTCKKMVESQCAKTEFSAPIFQPVIFDSSYVSLTFEPDDDIGWTRNNGEFSIPTVSIEQINHYKVMNGDIKNLKNLELFEEIYKYPPRIKVQFISISKIMPPKTVTVKFDGVKSFPGSLPVTNAIILKLG</sequence>
<organism evidence="2">
    <name type="scientific">Amphimedon queenslandica</name>
    <name type="common">Sponge</name>
    <dbReference type="NCBI Taxonomy" id="400682"/>
    <lineage>
        <taxon>Eukaryota</taxon>
        <taxon>Metazoa</taxon>
        <taxon>Porifera</taxon>
        <taxon>Demospongiae</taxon>
        <taxon>Heteroscleromorpha</taxon>
        <taxon>Haplosclerida</taxon>
        <taxon>Niphatidae</taxon>
        <taxon>Amphimedon</taxon>
    </lineage>
</organism>
<evidence type="ECO:0000313" key="2">
    <source>
        <dbReference type="EnsemblMetazoa" id="Aqu2.1.05467_001"/>
    </source>
</evidence>
<feature type="compositionally biased region" description="Low complexity" evidence="1">
    <location>
        <begin position="91"/>
        <end position="105"/>
    </location>
</feature>
<dbReference type="EnsemblMetazoa" id="Aqu2.1.05467_001">
    <property type="protein sequence ID" value="Aqu2.1.05467_001"/>
    <property type="gene ID" value="Aqu2.1.05467"/>
</dbReference>
<evidence type="ECO:0000256" key="1">
    <source>
        <dbReference type="SAM" id="MobiDB-lite"/>
    </source>
</evidence>
<dbReference type="InParanoid" id="A0A1X7STK3"/>
<reference evidence="2" key="1">
    <citation type="submission" date="2017-05" db="UniProtKB">
        <authorList>
            <consortium name="EnsemblMetazoa"/>
        </authorList>
    </citation>
    <scope>IDENTIFICATION</scope>
</reference>